<dbReference type="GO" id="GO:2001070">
    <property type="term" value="F:starch binding"/>
    <property type="evidence" value="ECO:0007669"/>
    <property type="project" value="InterPro"/>
</dbReference>
<dbReference type="Proteomes" id="UP000187209">
    <property type="component" value="Unassembled WGS sequence"/>
</dbReference>
<dbReference type="GO" id="GO:0016020">
    <property type="term" value="C:membrane"/>
    <property type="evidence" value="ECO:0007669"/>
    <property type="project" value="TreeGrafter"/>
</dbReference>
<dbReference type="Gene3D" id="2.60.40.10">
    <property type="entry name" value="Immunoglobulins"/>
    <property type="match status" value="1"/>
</dbReference>
<sequence length="156" mass="17792">MSKVDDIKPIKKSEPKKCRTKFLSELERLKKSPLYAKALEEVISIEKKKNAISSFEINFSVQFATLFGEKMAVVGGHEALGNWDPSRAVEMNWNDGNVWKCTVISESNMADIPYKYICIRGALVRWENGDNRIVDLKVGVRVGNKVKVTNEDVWKR</sequence>
<accession>A0A1R2AZA0</accession>
<dbReference type="InterPro" id="IPR013784">
    <property type="entry name" value="Carb-bd-like_fold"/>
</dbReference>
<dbReference type="InterPro" id="IPR013783">
    <property type="entry name" value="Ig-like_fold"/>
</dbReference>
<dbReference type="SUPFAM" id="SSF49452">
    <property type="entry name" value="Starch-binding domain-like"/>
    <property type="match status" value="1"/>
</dbReference>
<name>A0A1R2AZA0_9CILI</name>
<reference evidence="2 3" key="1">
    <citation type="submission" date="2016-11" db="EMBL/GenBank/DDBJ databases">
        <title>The macronuclear genome of Stentor coeruleus: a giant cell with tiny introns.</title>
        <authorList>
            <person name="Slabodnick M."/>
            <person name="Ruby J.G."/>
            <person name="Reiff S.B."/>
            <person name="Swart E.C."/>
            <person name="Gosai S."/>
            <person name="Prabakaran S."/>
            <person name="Witkowska E."/>
            <person name="Larue G.E."/>
            <person name="Fisher S."/>
            <person name="Freeman R.M."/>
            <person name="Gunawardena J."/>
            <person name="Chu W."/>
            <person name="Stover N.A."/>
            <person name="Gregory B.D."/>
            <person name="Nowacki M."/>
            <person name="Derisi J."/>
            <person name="Roy S.W."/>
            <person name="Marshall W.F."/>
            <person name="Sood P."/>
        </authorList>
    </citation>
    <scope>NUCLEOTIDE SEQUENCE [LARGE SCALE GENOMIC DNA]</scope>
    <source>
        <strain evidence="2">WM001</strain>
    </source>
</reference>
<dbReference type="InterPro" id="IPR002044">
    <property type="entry name" value="CBM20"/>
</dbReference>
<dbReference type="PANTHER" id="PTHR15048">
    <property type="entry name" value="STARCH-BINDING DOMAIN-CONTAINING PROTEIN 1"/>
    <property type="match status" value="1"/>
</dbReference>
<dbReference type="PROSITE" id="PS51166">
    <property type="entry name" value="CBM20"/>
    <property type="match status" value="1"/>
</dbReference>
<evidence type="ECO:0000313" key="3">
    <source>
        <dbReference type="Proteomes" id="UP000187209"/>
    </source>
</evidence>
<dbReference type="Pfam" id="PF00686">
    <property type="entry name" value="CBM_20"/>
    <property type="match status" value="1"/>
</dbReference>
<dbReference type="EMBL" id="MPUH01001152">
    <property type="protein sequence ID" value="OMJ69832.1"/>
    <property type="molecule type" value="Genomic_DNA"/>
</dbReference>
<evidence type="ECO:0000259" key="1">
    <source>
        <dbReference type="PROSITE" id="PS51166"/>
    </source>
</evidence>
<gene>
    <name evidence="2" type="ORF">SteCoe_32328</name>
</gene>
<dbReference type="CDD" id="cd05467">
    <property type="entry name" value="CBM20"/>
    <property type="match status" value="1"/>
</dbReference>
<organism evidence="2 3">
    <name type="scientific">Stentor coeruleus</name>
    <dbReference type="NCBI Taxonomy" id="5963"/>
    <lineage>
        <taxon>Eukaryota</taxon>
        <taxon>Sar</taxon>
        <taxon>Alveolata</taxon>
        <taxon>Ciliophora</taxon>
        <taxon>Postciliodesmatophora</taxon>
        <taxon>Heterotrichea</taxon>
        <taxon>Heterotrichida</taxon>
        <taxon>Stentoridae</taxon>
        <taxon>Stentor</taxon>
    </lineage>
</organism>
<dbReference type="AlphaFoldDB" id="A0A1R2AZA0"/>
<keyword evidence="3" id="KW-1185">Reference proteome</keyword>
<proteinExistence type="predicted"/>
<comment type="caution">
    <text evidence="2">The sequence shown here is derived from an EMBL/GenBank/DDBJ whole genome shotgun (WGS) entry which is preliminary data.</text>
</comment>
<dbReference type="PANTHER" id="PTHR15048:SF0">
    <property type="entry name" value="STARCH-BINDING DOMAIN-CONTAINING PROTEIN 1"/>
    <property type="match status" value="1"/>
</dbReference>
<protein>
    <recommendedName>
        <fullName evidence="1">CBM20 domain-containing protein</fullName>
    </recommendedName>
</protein>
<feature type="domain" description="CBM20" evidence="1">
    <location>
        <begin position="45"/>
        <end position="156"/>
    </location>
</feature>
<dbReference type="OrthoDB" id="288110at2759"/>
<evidence type="ECO:0000313" key="2">
    <source>
        <dbReference type="EMBL" id="OMJ69832.1"/>
    </source>
</evidence>
<dbReference type="SMART" id="SM01065">
    <property type="entry name" value="CBM_2"/>
    <property type="match status" value="1"/>
</dbReference>